<gene>
    <name evidence="6" type="ORF">CAUJ_LOCUS1950</name>
</gene>
<dbReference type="EMBL" id="CAJGYM010000003">
    <property type="protein sequence ID" value="CAD6186031.1"/>
    <property type="molecule type" value="Genomic_DNA"/>
</dbReference>
<dbReference type="InterPro" id="IPR001012">
    <property type="entry name" value="UBX_dom"/>
</dbReference>
<evidence type="ECO:0000259" key="5">
    <source>
        <dbReference type="PROSITE" id="PS50033"/>
    </source>
</evidence>
<evidence type="ECO:0000313" key="6">
    <source>
        <dbReference type="EMBL" id="CAD6186031.1"/>
    </source>
</evidence>
<evidence type="ECO:0000256" key="2">
    <source>
        <dbReference type="SAM" id="Coils"/>
    </source>
</evidence>
<dbReference type="Gene3D" id="3.10.20.90">
    <property type="entry name" value="Phosphatidylinositol 3-kinase Catalytic Subunit, Chain A, domain 1"/>
    <property type="match status" value="1"/>
</dbReference>
<dbReference type="PANTHER" id="PTHR46424:SF1">
    <property type="entry name" value="UBX DOMAIN-CONTAINING PROTEIN 4"/>
    <property type="match status" value="1"/>
</dbReference>
<dbReference type="Proteomes" id="UP000835052">
    <property type="component" value="Unassembled WGS sequence"/>
</dbReference>
<evidence type="ECO:0000313" key="7">
    <source>
        <dbReference type="Proteomes" id="UP000835052"/>
    </source>
</evidence>
<evidence type="ECO:0000256" key="3">
    <source>
        <dbReference type="SAM" id="MobiDB-lite"/>
    </source>
</evidence>
<feature type="region of interest" description="Disordered" evidence="3">
    <location>
        <begin position="115"/>
        <end position="146"/>
    </location>
</feature>
<protein>
    <recommendedName>
        <fullName evidence="1">UBX domain-containing protein 4</fullName>
    </recommendedName>
</protein>
<name>A0A8S1GT21_9PELO</name>
<dbReference type="OrthoDB" id="10254930at2759"/>
<dbReference type="SUPFAM" id="SSF54236">
    <property type="entry name" value="Ubiquitin-like"/>
    <property type="match status" value="1"/>
</dbReference>
<dbReference type="InterPro" id="IPR029071">
    <property type="entry name" value="Ubiquitin-like_domsf"/>
</dbReference>
<proteinExistence type="predicted"/>
<evidence type="ECO:0000256" key="1">
    <source>
        <dbReference type="ARBA" id="ARBA00040925"/>
    </source>
</evidence>
<feature type="compositionally biased region" description="Polar residues" evidence="3">
    <location>
        <begin position="438"/>
        <end position="448"/>
    </location>
</feature>
<dbReference type="GO" id="GO:0036503">
    <property type="term" value="P:ERAD pathway"/>
    <property type="evidence" value="ECO:0007669"/>
    <property type="project" value="TreeGrafter"/>
</dbReference>
<dbReference type="Pfam" id="PF23187">
    <property type="entry name" value="UBX7_N"/>
    <property type="match status" value="1"/>
</dbReference>
<feature type="coiled-coil region" evidence="2">
    <location>
        <begin position="147"/>
        <end position="234"/>
    </location>
</feature>
<dbReference type="SMART" id="SM00166">
    <property type="entry name" value="UBX"/>
    <property type="match status" value="1"/>
</dbReference>
<dbReference type="AlphaFoldDB" id="A0A8S1GT21"/>
<feature type="transmembrane region" description="Helical" evidence="4">
    <location>
        <begin position="353"/>
        <end position="379"/>
    </location>
</feature>
<organism evidence="6 7">
    <name type="scientific">Caenorhabditis auriculariae</name>
    <dbReference type="NCBI Taxonomy" id="2777116"/>
    <lineage>
        <taxon>Eukaryota</taxon>
        <taxon>Metazoa</taxon>
        <taxon>Ecdysozoa</taxon>
        <taxon>Nematoda</taxon>
        <taxon>Chromadorea</taxon>
        <taxon>Rhabditida</taxon>
        <taxon>Rhabditina</taxon>
        <taxon>Rhabditomorpha</taxon>
        <taxon>Rhabditoidea</taxon>
        <taxon>Rhabditidae</taxon>
        <taxon>Peloderinae</taxon>
        <taxon>Caenorhabditis</taxon>
    </lineage>
</organism>
<sequence>MQWFAGNVNTAIQVSRKNGALLIVYINSDDEKGRKMNDLWDQVDSTILACPVVGIRLQQGDQSALQFAEIYPTPIVPASYIIDQEGKPLEIITLLQDLSYDSFRSKINKAVENFSKKKSSAGPVSPKKEAKGPSVTVPSPAPVDPDLEEKVKRAKELLEQKKKAEAERKFKEDKEKELQRIKDMKAMQEAAQSRRDKELIDAAAQRQKEKIAAVKEKERVMAAIKADREDAEYRRRRAVAGGVVTPVEEPAKPEPPKPVPSDRCRVQVRLPEASPVVEEFPSTDNLHSLVEILKQKNHVSGNFQLAQLYPKRVFTDEELNKSFLDLALTPTCTMVIVQKRSTNSVMKYPGSGLITLLSMFLLAPFQYVWSYISLFLIGGKKSAAAEAKKNDQPSTSAASGDAQRTRRIPGEATVRRRGNVSGLHNTNGDEPEDDDKNANWNGNSTQFF</sequence>
<accession>A0A8S1GT21</accession>
<keyword evidence="7" id="KW-1185">Reference proteome</keyword>
<dbReference type="PROSITE" id="PS50033">
    <property type="entry name" value="UBX"/>
    <property type="match status" value="1"/>
</dbReference>
<dbReference type="Pfam" id="PF00789">
    <property type="entry name" value="UBX"/>
    <property type="match status" value="1"/>
</dbReference>
<keyword evidence="4" id="KW-1133">Transmembrane helix</keyword>
<reference evidence="6" key="1">
    <citation type="submission" date="2020-10" db="EMBL/GenBank/DDBJ databases">
        <authorList>
            <person name="Kikuchi T."/>
        </authorList>
    </citation>
    <scope>NUCLEOTIDE SEQUENCE</scope>
    <source>
        <strain evidence="6">NKZ352</strain>
    </source>
</reference>
<evidence type="ECO:0000256" key="4">
    <source>
        <dbReference type="SAM" id="Phobius"/>
    </source>
</evidence>
<keyword evidence="4" id="KW-0812">Transmembrane</keyword>
<dbReference type="GO" id="GO:0005783">
    <property type="term" value="C:endoplasmic reticulum"/>
    <property type="evidence" value="ECO:0007669"/>
    <property type="project" value="TreeGrafter"/>
</dbReference>
<comment type="caution">
    <text evidence="6">The sequence shown here is derived from an EMBL/GenBank/DDBJ whole genome shotgun (WGS) entry which is preliminary data.</text>
</comment>
<keyword evidence="2" id="KW-0175">Coiled coil</keyword>
<keyword evidence="4" id="KW-0472">Membrane</keyword>
<dbReference type="PANTHER" id="PTHR46424">
    <property type="entry name" value="UBX DOMAIN-CONTAINING PROTEIN 4"/>
    <property type="match status" value="1"/>
</dbReference>
<feature type="region of interest" description="Disordered" evidence="3">
    <location>
        <begin position="386"/>
        <end position="448"/>
    </location>
</feature>
<feature type="domain" description="UBX" evidence="5">
    <location>
        <begin position="259"/>
        <end position="336"/>
    </location>
</feature>